<keyword evidence="1" id="KW-0560">Oxidoreductase</keyword>
<dbReference type="STRING" id="411945.GA0061102_1002173"/>
<feature type="region of interest" description="Disordered" evidence="2">
    <location>
        <begin position="472"/>
        <end position="492"/>
    </location>
</feature>
<dbReference type="CDD" id="cd07128">
    <property type="entry name" value="ALDH_MaoC-N"/>
    <property type="match status" value="1"/>
</dbReference>
<dbReference type="AlphaFoldDB" id="A0A1C3U8Y5"/>
<evidence type="ECO:0000313" key="5">
    <source>
        <dbReference type="EMBL" id="SCB11938.1"/>
    </source>
</evidence>
<sequence length="685" mass="72959">MTINVQAPRRLESYVCGSWAAGAKEGVPLLDAATGAPVALIDSTGLDFKAALAYGRDKAGAALRRMSFHERAAMLKALGLALMEQKEEFYALSYATGATRADSWIDIEGGIGTLLSYASKARRELPNTRVLTDGDVELLSKDSSFSAQHILTPLEGVAVHINAFNFPCWGMLEKIAPTLIAGLPAIVKPASQTAYLTELMVRRMVETGILPEGAVQLICGSVGDLLDYVGDQDVVTFTGSAATGRRLKTHPAIVANSVRFTMEADSLNAAVLGLDAAPGTEEFDLFVKEVAREMTAKAGQKCTAIRRVIAPRRYTDALVAALGDRLAKTALGNPAEEGVRMGPLASLDQREEVRARIRDLSADAEIVAGDPGNPRVVSGDAEAGAFLNPVLLYCDKPASARAVHDVEAFGPVSTVMPYDTVEEAIELAKRGKGSLVASVFTNDPHFAEDVVIGMAPFHGRVLIGNRVSAKTSTGHGSPLPGLVHGGPGRAGGGEELGGMRSVKHYMQRTAVQGAPALLSAVTGRWLAGAPANTHGEHPFRKSLAELKIGDQLETAERIVTLEDIEHFAHFTGDTFYAHMDEEAARANPFFDGRVAHGYLIASFAAGLFVDPAPGPVLANYGVDSLRFLTPVYPGDALKVRLTAKEINPRENADHGEVRWDCRVSNQKGETVAQYDVLTMVAKTRG</sequence>
<dbReference type="NCBIfam" id="NF008868">
    <property type="entry name" value="PRK11903.1"/>
    <property type="match status" value="1"/>
</dbReference>
<dbReference type="Pfam" id="PF00171">
    <property type="entry name" value="Aldedh"/>
    <property type="match status" value="1"/>
</dbReference>
<keyword evidence="5" id="KW-0378">Hydrolase</keyword>
<protein>
    <submittedName>
        <fullName evidence="5">Oxepin-CoA hydrolase / 3-oxo-5,6-dehydrosuberyl-CoA semialdehyde dehydrogenase</fullName>
    </submittedName>
</protein>
<dbReference type="Gene3D" id="3.40.605.10">
    <property type="entry name" value="Aldehyde Dehydrogenase, Chain A, domain 1"/>
    <property type="match status" value="1"/>
</dbReference>
<dbReference type="GO" id="GO:0016787">
    <property type="term" value="F:hydrolase activity"/>
    <property type="evidence" value="ECO:0007669"/>
    <property type="project" value="UniProtKB-KW"/>
</dbReference>
<proteinExistence type="predicted"/>
<evidence type="ECO:0000256" key="1">
    <source>
        <dbReference type="ARBA" id="ARBA00023002"/>
    </source>
</evidence>
<dbReference type="PANTHER" id="PTHR43111">
    <property type="entry name" value="ALDEHYDE DEHYDROGENASE B-RELATED"/>
    <property type="match status" value="1"/>
</dbReference>
<dbReference type="InterPro" id="IPR015590">
    <property type="entry name" value="Aldehyde_DH_dom"/>
</dbReference>
<dbReference type="InterPro" id="IPR029069">
    <property type="entry name" value="HotDog_dom_sf"/>
</dbReference>
<dbReference type="Gene3D" id="3.10.129.10">
    <property type="entry name" value="Hotdog Thioesterase"/>
    <property type="match status" value="1"/>
</dbReference>
<gene>
    <name evidence="5" type="ORF">GA0061102_1002173</name>
</gene>
<evidence type="ECO:0000259" key="3">
    <source>
        <dbReference type="Pfam" id="PF00171"/>
    </source>
</evidence>
<feature type="domain" description="Aldehyde dehydrogenase" evidence="3">
    <location>
        <begin position="19"/>
        <end position="500"/>
    </location>
</feature>
<dbReference type="CDD" id="cd03452">
    <property type="entry name" value="MaoC_C"/>
    <property type="match status" value="1"/>
</dbReference>
<dbReference type="Gene3D" id="3.40.309.10">
    <property type="entry name" value="Aldehyde Dehydrogenase, Chain A, domain 2"/>
    <property type="match status" value="1"/>
</dbReference>
<evidence type="ECO:0000313" key="6">
    <source>
        <dbReference type="Proteomes" id="UP000199435"/>
    </source>
</evidence>
<dbReference type="OrthoDB" id="9759612at2"/>
<dbReference type="Pfam" id="PF01575">
    <property type="entry name" value="MaoC_dehydratas"/>
    <property type="match status" value="1"/>
</dbReference>
<dbReference type="GO" id="GO:0016620">
    <property type="term" value="F:oxidoreductase activity, acting on the aldehyde or oxo group of donors, NAD or NADP as acceptor"/>
    <property type="evidence" value="ECO:0007669"/>
    <property type="project" value="InterPro"/>
</dbReference>
<dbReference type="EMBL" id="FMAH01000002">
    <property type="protein sequence ID" value="SCB11938.1"/>
    <property type="molecule type" value="Genomic_DNA"/>
</dbReference>
<dbReference type="InterPro" id="IPR002539">
    <property type="entry name" value="MaoC-like_dom"/>
</dbReference>
<dbReference type="SUPFAM" id="SSF53720">
    <property type="entry name" value="ALDH-like"/>
    <property type="match status" value="1"/>
</dbReference>
<dbReference type="NCBIfam" id="TIGR02278">
    <property type="entry name" value="PaaN-DH"/>
    <property type="match status" value="1"/>
</dbReference>
<dbReference type="SUPFAM" id="SSF54637">
    <property type="entry name" value="Thioesterase/thiol ester dehydrase-isomerase"/>
    <property type="match status" value="1"/>
</dbReference>
<feature type="domain" description="MaoC-like" evidence="4">
    <location>
        <begin position="548"/>
        <end position="658"/>
    </location>
</feature>
<keyword evidence="6" id="KW-1185">Reference proteome</keyword>
<dbReference type="InterPro" id="IPR011966">
    <property type="entry name" value="PaaN-DH"/>
</dbReference>
<dbReference type="PANTHER" id="PTHR43111:SF1">
    <property type="entry name" value="ALDEHYDE DEHYDROGENASE B-RELATED"/>
    <property type="match status" value="1"/>
</dbReference>
<organism evidence="5 6">
    <name type="scientific">Rhizobium miluonense</name>
    <dbReference type="NCBI Taxonomy" id="411945"/>
    <lineage>
        <taxon>Bacteria</taxon>
        <taxon>Pseudomonadati</taxon>
        <taxon>Pseudomonadota</taxon>
        <taxon>Alphaproteobacteria</taxon>
        <taxon>Hyphomicrobiales</taxon>
        <taxon>Rhizobiaceae</taxon>
        <taxon>Rhizobium/Agrobacterium group</taxon>
        <taxon>Rhizobium</taxon>
    </lineage>
</organism>
<dbReference type="InterPro" id="IPR016163">
    <property type="entry name" value="Ald_DH_C"/>
</dbReference>
<feature type="compositionally biased region" description="Gly residues" evidence="2">
    <location>
        <begin position="483"/>
        <end position="492"/>
    </location>
</feature>
<name>A0A1C3U8Y5_9HYPH</name>
<dbReference type="InterPro" id="IPR016162">
    <property type="entry name" value="Ald_DH_N"/>
</dbReference>
<reference evidence="6" key="1">
    <citation type="submission" date="2016-08" db="EMBL/GenBank/DDBJ databases">
        <authorList>
            <person name="Varghese N."/>
            <person name="Submissions Spin"/>
        </authorList>
    </citation>
    <scope>NUCLEOTIDE SEQUENCE [LARGE SCALE GENOMIC DNA]</scope>
    <source>
        <strain evidence="6">HAMBI 2971</strain>
    </source>
</reference>
<evidence type="ECO:0000259" key="4">
    <source>
        <dbReference type="Pfam" id="PF01575"/>
    </source>
</evidence>
<evidence type="ECO:0000256" key="2">
    <source>
        <dbReference type="SAM" id="MobiDB-lite"/>
    </source>
</evidence>
<dbReference type="RefSeq" id="WP_092843981.1">
    <property type="nucleotide sequence ID" value="NZ_FMAH01000002.1"/>
</dbReference>
<dbReference type="InterPro" id="IPR016161">
    <property type="entry name" value="Ald_DH/histidinol_DH"/>
</dbReference>
<accession>A0A1C3U8Y5</accession>
<dbReference type="Proteomes" id="UP000199435">
    <property type="component" value="Unassembled WGS sequence"/>
</dbReference>